<proteinExistence type="predicted"/>
<evidence type="ECO:0000313" key="1">
    <source>
        <dbReference type="EMBL" id="KAJ4729570.1"/>
    </source>
</evidence>
<reference evidence="1 2" key="1">
    <citation type="journal article" date="2023" name="Science">
        <title>Complex scaffold remodeling in plant triterpene biosynthesis.</title>
        <authorList>
            <person name="De La Pena R."/>
            <person name="Hodgson H."/>
            <person name="Liu J.C."/>
            <person name="Stephenson M.J."/>
            <person name="Martin A.C."/>
            <person name="Owen C."/>
            <person name="Harkess A."/>
            <person name="Leebens-Mack J."/>
            <person name="Jimenez L.E."/>
            <person name="Osbourn A."/>
            <person name="Sattely E.S."/>
        </authorList>
    </citation>
    <scope>NUCLEOTIDE SEQUENCE [LARGE SCALE GENOMIC DNA]</scope>
    <source>
        <strain evidence="2">cv. JPN11</strain>
        <tissue evidence="1">Leaf</tissue>
    </source>
</reference>
<accession>A0ACC1Z3T8</accession>
<gene>
    <name evidence="1" type="ORF">OWV82_002334</name>
</gene>
<evidence type="ECO:0000313" key="2">
    <source>
        <dbReference type="Proteomes" id="UP001164539"/>
    </source>
</evidence>
<keyword evidence="2" id="KW-1185">Reference proteome</keyword>
<protein>
    <submittedName>
        <fullName evidence="1">UPF0496 protein</fullName>
    </submittedName>
</protein>
<dbReference type="EMBL" id="CM051394">
    <property type="protein sequence ID" value="KAJ4729570.1"/>
    <property type="molecule type" value="Genomic_DNA"/>
</dbReference>
<dbReference type="Proteomes" id="UP001164539">
    <property type="component" value="Chromosome 1"/>
</dbReference>
<name>A0ACC1Z3T8_MELAZ</name>
<organism evidence="1 2">
    <name type="scientific">Melia azedarach</name>
    <name type="common">Chinaberry tree</name>
    <dbReference type="NCBI Taxonomy" id="155640"/>
    <lineage>
        <taxon>Eukaryota</taxon>
        <taxon>Viridiplantae</taxon>
        <taxon>Streptophyta</taxon>
        <taxon>Embryophyta</taxon>
        <taxon>Tracheophyta</taxon>
        <taxon>Spermatophyta</taxon>
        <taxon>Magnoliopsida</taxon>
        <taxon>eudicotyledons</taxon>
        <taxon>Gunneridae</taxon>
        <taxon>Pentapetalae</taxon>
        <taxon>rosids</taxon>
        <taxon>malvids</taxon>
        <taxon>Sapindales</taxon>
        <taxon>Meliaceae</taxon>
        <taxon>Melia</taxon>
    </lineage>
</organism>
<sequence length="404" mass="45561">MRERRPRQLAMLQCLSVKSPPSTSSIPVSPATVDLHACPPISQGNSTDGSPAASIEPSPNLTLEYSNTIQTNSYNEMWSKIQVLDPNKINHHNHDNDEVNMQVEHINGDEDPHQLLLSQVLQPNRQCVEEALRDARPNNLTRLVSAYFDHSENTTNLCLLLRQSIYRAHAIYAPLHELLDILPLDNHSVTQSQCDTAFEVLLQFDSADNPFPCADSHNFHDMRRCFSELKQQLDHNLRKSHSRVRLFRHATSGTTLCIIGAAVAVTISAVAVATHALVAIVAAPFCTAYFSPGVINKQQGLLKQLDAAKKGTYVLNNDLDTIDRLVARLYTAIEGDKQLVRFGLERGRDRHSIQEVLKQLRKNHHNFTHQLKVLEEHICLCFNTVNRSRSLLLQEIHLHQTQRS</sequence>
<comment type="caution">
    <text evidence="1">The sequence shown here is derived from an EMBL/GenBank/DDBJ whole genome shotgun (WGS) entry which is preliminary data.</text>
</comment>